<gene>
    <name evidence="1" type="ORF">MGSAQ_000054</name>
</gene>
<proteinExistence type="predicted"/>
<evidence type="ECO:0000313" key="1">
    <source>
        <dbReference type="EMBL" id="KTF08460.1"/>
    </source>
</evidence>
<protein>
    <submittedName>
        <fullName evidence="1">Uncharacterized protein</fullName>
    </submittedName>
</protein>
<organism evidence="1">
    <name type="scientific">marine sediment metagenome</name>
    <dbReference type="NCBI Taxonomy" id="412755"/>
    <lineage>
        <taxon>unclassified sequences</taxon>
        <taxon>metagenomes</taxon>
        <taxon>ecological metagenomes</taxon>
    </lineage>
</organism>
<reference evidence="1" key="1">
    <citation type="submission" date="2013-11" db="EMBL/GenBank/DDBJ databases">
        <title>Microbial diversity, functional groups and degradation webs in Northern and Southern Mediterranean and Red Sea marine crude oil polluted sites.</title>
        <authorList>
            <person name="Daffonchio D."/>
            <person name="Mapelli F."/>
            <person name="Ferrer M."/>
            <person name="Richter M."/>
            <person name="Cherif A."/>
            <person name="Malkawi H.I."/>
            <person name="Yakimov M.M."/>
            <person name="Abdel-Fattah Y.R."/>
            <person name="Blaghen M."/>
            <person name="Golyshin P.N."/>
            <person name="Kalogerakis N."/>
            <person name="Boon N."/>
            <person name="Magagnini M."/>
            <person name="Fava F."/>
        </authorList>
    </citation>
    <scope>NUCLEOTIDE SEQUENCE</scope>
</reference>
<accession>A0A1B6NYH9</accession>
<comment type="caution">
    <text evidence="1">The sequence shown here is derived from an EMBL/GenBank/DDBJ whole genome shotgun (WGS) entry which is preliminary data.</text>
</comment>
<sequence>MLSSSFDQALFSQTLFNQVLVHTSAWFFWLMRCKSYKLCCNLTFIHILIRQYTGESHSILPIINISSGAVYYFYQKPHHSSI</sequence>
<dbReference type="EMBL" id="AYSL01000003">
    <property type="protein sequence ID" value="KTF08460.1"/>
    <property type="molecule type" value="Genomic_DNA"/>
</dbReference>
<dbReference type="AlphaFoldDB" id="A0A1B6NYH9"/>
<name>A0A1B6NYH9_9ZZZZ</name>